<dbReference type="InterPro" id="IPR055270">
    <property type="entry name" value="Glyco_tran_10_C"/>
</dbReference>
<evidence type="ECO:0000256" key="12">
    <source>
        <dbReference type="RuleBase" id="RU003832"/>
    </source>
</evidence>
<dbReference type="SMART" id="SM00271">
    <property type="entry name" value="DnaJ"/>
    <property type="match status" value="1"/>
</dbReference>
<dbReference type="GO" id="GO:0008417">
    <property type="term" value="F:fucosyltransferase activity"/>
    <property type="evidence" value="ECO:0007669"/>
    <property type="project" value="InterPro"/>
</dbReference>
<dbReference type="Gene3D" id="1.10.287.110">
    <property type="entry name" value="DnaJ domain"/>
    <property type="match status" value="1"/>
</dbReference>
<dbReference type="InterPro" id="IPR038577">
    <property type="entry name" value="GT10-like_C_sf"/>
</dbReference>
<keyword evidence="6 12" id="KW-0812">Transmembrane</keyword>
<comment type="caution">
    <text evidence="14">The sequence shown here is derived from an EMBL/GenBank/DDBJ whole genome shotgun (WGS) entry which is preliminary data.</text>
</comment>
<evidence type="ECO:0000256" key="1">
    <source>
        <dbReference type="ARBA" id="ARBA00004447"/>
    </source>
</evidence>
<comment type="pathway">
    <text evidence="2">Protein modification; protein glycosylation.</text>
</comment>
<dbReference type="InterPro" id="IPR031481">
    <property type="entry name" value="Glyco_tran_10_N"/>
</dbReference>
<evidence type="ECO:0000256" key="7">
    <source>
        <dbReference type="ARBA" id="ARBA00022968"/>
    </source>
</evidence>
<evidence type="ECO:0000259" key="13">
    <source>
        <dbReference type="PROSITE" id="PS50076"/>
    </source>
</evidence>
<dbReference type="InterPro" id="IPR036869">
    <property type="entry name" value="J_dom_sf"/>
</dbReference>
<proteinExistence type="inferred from homology"/>
<keyword evidence="15" id="KW-1185">Reference proteome</keyword>
<evidence type="ECO:0000256" key="11">
    <source>
        <dbReference type="ARBA" id="ARBA00023180"/>
    </source>
</evidence>
<dbReference type="Pfam" id="PF00226">
    <property type="entry name" value="DnaJ"/>
    <property type="match status" value="1"/>
</dbReference>
<protein>
    <recommendedName>
        <fullName evidence="12">Fucosyltransferase</fullName>
        <ecNumber evidence="12">2.4.1.-</ecNumber>
    </recommendedName>
</protein>
<dbReference type="PANTHER" id="PTHR48438">
    <property type="entry name" value="ALPHA-(1,3)-FUCOSYLTRANSFERASE C-RELATED"/>
    <property type="match status" value="1"/>
</dbReference>
<dbReference type="PROSITE" id="PS50076">
    <property type="entry name" value="DNAJ_2"/>
    <property type="match status" value="1"/>
</dbReference>
<evidence type="ECO:0000256" key="9">
    <source>
        <dbReference type="ARBA" id="ARBA00023034"/>
    </source>
</evidence>
<dbReference type="FunFam" id="3.40.50.11660:FF:000004">
    <property type="entry name" value="Glycoprotein 3-alpha-L-fucosyltransferase A"/>
    <property type="match status" value="1"/>
</dbReference>
<dbReference type="GO" id="GO:0032580">
    <property type="term" value="C:Golgi cisterna membrane"/>
    <property type="evidence" value="ECO:0007669"/>
    <property type="project" value="UniProtKB-SubCell"/>
</dbReference>
<dbReference type="PRINTS" id="PR00625">
    <property type="entry name" value="JDOMAIN"/>
</dbReference>
<keyword evidence="9 12" id="KW-0333">Golgi apparatus</keyword>
<evidence type="ECO:0000313" key="14">
    <source>
        <dbReference type="EMBL" id="KRZ25399.1"/>
    </source>
</evidence>
<reference evidence="14 15" key="1">
    <citation type="submission" date="2015-01" db="EMBL/GenBank/DDBJ databases">
        <title>Evolution of Trichinella species and genotypes.</title>
        <authorList>
            <person name="Korhonen P.K."/>
            <person name="Edoardo P."/>
            <person name="Giuseppe L.R."/>
            <person name="Gasser R.B."/>
        </authorList>
    </citation>
    <scope>NUCLEOTIDE SEQUENCE [LARGE SCALE GENOMIC DNA]</scope>
    <source>
        <strain evidence="14">ISS588</strain>
    </source>
</reference>
<sequence>MVCFSKILSFCGNSEKARSIMQWRGFIRLFDSLIASFCPADRLHKIVLLINNSSNEMALSQNAANDDYYNILGCDASSTMEQIVAEFRVRAKKLHPDKDSKSPNANEDFARLSRAKEVLTDPQLRKSYDLWRNAGFNIRFDDWLQKTNALRSSIHWFHESPKLSIESSLQYANKFSGDIFNPVVLTVISVVSDSNARDCWRSEQSSLYFRLVKIIESIRTSEEVKILMWTSFFTETISQKYLSTCPELKCSIVNDRKDFNNSRAVVFHDRDVILKDLPTVRKYNQHFVFFLMESPYHTSVEAYPYLSTNFYTKTMTYRRDSDIQIPFGYVQKRKSPQPFDLDSWYQLAKGKTKMIAWWVSNCRTPSKREEYVAELRRYIQVDIYGNCGNFTCPRSMIKKCEEDLRRDYRFYFVFENSICLDFVTEKFFDRLNDDVVPIVPSRKLYENLAPPNSFIAADDFPTPRALAEYLHLLSNSLDDYLKYFEWKKEYESIGFPYGMYRAFCTLCQSLLNENPHYLVQPTPSAANVSAWYSKPGVCLDDFIHQLLN</sequence>
<keyword evidence="5 12" id="KW-0808">Transferase</keyword>
<dbReference type="EMBL" id="JYDS01000102">
    <property type="protein sequence ID" value="KRZ25399.1"/>
    <property type="molecule type" value="Genomic_DNA"/>
</dbReference>
<keyword evidence="10" id="KW-0472">Membrane</keyword>
<dbReference type="Proteomes" id="UP000054805">
    <property type="component" value="Unassembled WGS sequence"/>
</dbReference>
<dbReference type="EC" id="2.4.1.-" evidence="12"/>
<keyword evidence="8" id="KW-1133">Transmembrane helix</keyword>
<dbReference type="InterPro" id="IPR001503">
    <property type="entry name" value="Glyco_trans_10"/>
</dbReference>
<keyword evidence="11" id="KW-0325">Glycoprotein</keyword>
<dbReference type="SUPFAM" id="SSF53756">
    <property type="entry name" value="UDP-Glycosyltransferase/glycogen phosphorylase"/>
    <property type="match status" value="1"/>
</dbReference>
<comment type="similarity">
    <text evidence="3 12">Belongs to the glycosyltransferase 10 family.</text>
</comment>
<feature type="domain" description="J" evidence="13">
    <location>
        <begin position="67"/>
        <end position="132"/>
    </location>
</feature>
<dbReference type="Pfam" id="PF17039">
    <property type="entry name" value="Glyco_tran_10_N"/>
    <property type="match status" value="1"/>
</dbReference>
<dbReference type="Gene3D" id="3.40.50.11660">
    <property type="entry name" value="Glycosyl transferase family 10, C-terminal domain"/>
    <property type="match status" value="1"/>
</dbReference>
<evidence type="ECO:0000256" key="10">
    <source>
        <dbReference type="ARBA" id="ARBA00023136"/>
    </source>
</evidence>
<dbReference type="InterPro" id="IPR001623">
    <property type="entry name" value="DnaJ_domain"/>
</dbReference>
<evidence type="ECO:0000256" key="8">
    <source>
        <dbReference type="ARBA" id="ARBA00022989"/>
    </source>
</evidence>
<dbReference type="AlphaFoldDB" id="A0A0V1IRY6"/>
<accession>A0A0V1IRY6</accession>
<dbReference type="CDD" id="cd06257">
    <property type="entry name" value="DnaJ"/>
    <property type="match status" value="1"/>
</dbReference>
<keyword evidence="7" id="KW-0735">Signal-anchor</keyword>
<evidence type="ECO:0000256" key="5">
    <source>
        <dbReference type="ARBA" id="ARBA00022679"/>
    </source>
</evidence>
<organism evidence="14 15">
    <name type="scientific">Trichinella pseudospiralis</name>
    <name type="common">Parasitic roundworm</name>
    <dbReference type="NCBI Taxonomy" id="6337"/>
    <lineage>
        <taxon>Eukaryota</taxon>
        <taxon>Metazoa</taxon>
        <taxon>Ecdysozoa</taxon>
        <taxon>Nematoda</taxon>
        <taxon>Enoplea</taxon>
        <taxon>Dorylaimia</taxon>
        <taxon>Trichinellida</taxon>
        <taxon>Trichinellidae</taxon>
        <taxon>Trichinella</taxon>
    </lineage>
</organism>
<dbReference type="Pfam" id="PF00852">
    <property type="entry name" value="Glyco_transf_10"/>
    <property type="match status" value="1"/>
</dbReference>
<dbReference type="UniPathway" id="UPA00378"/>
<evidence type="ECO:0000256" key="2">
    <source>
        <dbReference type="ARBA" id="ARBA00004922"/>
    </source>
</evidence>
<evidence type="ECO:0000313" key="15">
    <source>
        <dbReference type="Proteomes" id="UP000054805"/>
    </source>
</evidence>
<keyword evidence="4 12" id="KW-0328">Glycosyltransferase</keyword>
<name>A0A0V1IRY6_TRIPS</name>
<comment type="subcellular location">
    <subcellularLocation>
        <location evidence="1 12">Golgi apparatus</location>
        <location evidence="1 12">Golgi stack membrane</location>
        <topology evidence="1 12">Single-pass type II membrane protein</topology>
    </subcellularLocation>
</comment>
<evidence type="ECO:0000256" key="6">
    <source>
        <dbReference type="ARBA" id="ARBA00022692"/>
    </source>
</evidence>
<dbReference type="SUPFAM" id="SSF46565">
    <property type="entry name" value="Chaperone J-domain"/>
    <property type="match status" value="1"/>
</dbReference>
<evidence type="ECO:0000256" key="4">
    <source>
        <dbReference type="ARBA" id="ARBA00022676"/>
    </source>
</evidence>
<evidence type="ECO:0000256" key="3">
    <source>
        <dbReference type="ARBA" id="ARBA00008919"/>
    </source>
</evidence>
<gene>
    <name evidence="14" type="primary">FucTC</name>
    <name evidence="14" type="ORF">T4B_229</name>
</gene>
<dbReference type="PANTHER" id="PTHR48438:SF1">
    <property type="entry name" value="ALPHA-(1,3)-FUCOSYLTRANSFERASE C-RELATED"/>
    <property type="match status" value="1"/>
</dbReference>